<dbReference type="Proteomes" id="UP001165085">
    <property type="component" value="Unassembled WGS sequence"/>
</dbReference>
<dbReference type="CDD" id="cd07042">
    <property type="entry name" value="STAS_SulP_like_sulfate_transporter"/>
    <property type="match status" value="1"/>
</dbReference>
<dbReference type="SUPFAM" id="SSF51206">
    <property type="entry name" value="cAMP-binding domain-like"/>
    <property type="match status" value="1"/>
</dbReference>
<dbReference type="AlphaFoldDB" id="A0A9W7EFN0"/>
<evidence type="ECO:0000313" key="4">
    <source>
        <dbReference type="Proteomes" id="UP001165085"/>
    </source>
</evidence>
<proteinExistence type="predicted"/>
<keyword evidence="1" id="KW-0472">Membrane</keyword>
<dbReference type="Gene3D" id="2.60.120.10">
    <property type="entry name" value="Jelly Rolls"/>
    <property type="match status" value="1"/>
</dbReference>
<evidence type="ECO:0000313" key="3">
    <source>
        <dbReference type="EMBL" id="GMH74803.1"/>
    </source>
</evidence>
<gene>
    <name evidence="3" type="ORF">TrST_g5929</name>
</gene>
<comment type="caution">
    <text evidence="3">The sequence shown here is derived from an EMBL/GenBank/DDBJ whole genome shotgun (WGS) entry which is preliminary data.</text>
</comment>
<dbReference type="PANTHER" id="PTHR43310">
    <property type="entry name" value="SULFATE TRANSPORTER YBAR-RELATED"/>
    <property type="match status" value="1"/>
</dbReference>
<keyword evidence="1" id="KW-1133">Transmembrane helix</keyword>
<feature type="transmembrane region" description="Helical" evidence="1">
    <location>
        <begin position="89"/>
        <end position="108"/>
    </location>
</feature>
<keyword evidence="1" id="KW-0812">Transmembrane</keyword>
<dbReference type="InterPro" id="IPR018490">
    <property type="entry name" value="cNMP-bd_dom_sf"/>
</dbReference>
<dbReference type="InterPro" id="IPR036513">
    <property type="entry name" value="STAS_dom_sf"/>
</dbReference>
<reference evidence="4" key="1">
    <citation type="journal article" date="2023" name="Commun. Biol.">
        <title>Genome analysis of Parmales, the sister group of diatoms, reveals the evolutionary specialization of diatoms from phago-mixotrophs to photoautotrophs.</title>
        <authorList>
            <person name="Ban H."/>
            <person name="Sato S."/>
            <person name="Yoshikawa S."/>
            <person name="Yamada K."/>
            <person name="Nakamura Y."/>
            <person name="Ichinomiya M."/>
            <person name="Sato N."/>
            <person name="Blanc-Mathieu R."/>
            <person name="Endo H."/>
            <person name="Kuwata A."/>
            <person name="Ogata H."/>
        </authorList>
    </citation>
    <scope>NUCLEOTIDE SEQUENCE [LARGE SCALE GENOMIC DNA]</scope>
    <source>
        <strain evidence="4">NIES 3701</strain>
    </source>
</reference>
<dbReference type="OrthoDB" id="409725at2759"/>
<dbReference type="Gene3D" id="3.30.750.24">
    <property type="entry name" value="STAS domain"/>
    <property type="match status" value="1"/>
</dbReference>
<feature type="transmembrane region" description="Helical" evidence="1">
    <location>
        <begin position="57"/>
        <end position="77"/>
    </location>
</feature>
<dbReference type="Pfam" id="PF01740">
    <property type="entry name" value="STAS"/>
    <property type="match status" value="1"/>
</dbReference>
<dbReference type="InterPro" id="IPR002645">
    <property type="entry name" value="STAS_dom"/>
</dbReference>
<feature type="domain" description="STAS" evidence="2">
    <location>
        <begin position="223"/>
        <end position="318"/>
    </location>
</feature>
<name>A0A9W7EFN0_9STRA</name>
<protein>
    <recommendedName>
        <fullName evidence="2">STAS domain-containing protein</fullName>
    </recommendedName>
</protein>
<organism evidence="3 4">
    <name type="scientific">Triparma strigata</name>
    <dbReference type="NCBI Taxonomy" id="1606541"/>
    <lineage>
        <taxon>Eukaryota</taxon>
        <taxon>Sar</taxon>
        <taxon>Stramenopiles</taxon>
        <taxon>Ochrophyta</taxon>
        <taxon>Bolidophyceae</taxon>
        <taxon>Parmales</taxon>
        <taxon>Triparmaceae</taxon>
        <taxon>Triparma</taxon>
    </lineage>
</organism>
<evidence type="ECO:0000256" key="1">
    <source>
        <dbReference type="SAM" id="Phobius"/>
    </source>
</evidence>
<evidence type="ECO:0000259" key="2">
    <source>
        <dbReference type="PROSITE" id="PS50801"/>
    </source>
</evidence>
<dbReference type="SUPFAM" id="SSF52091">
    <property type="entry name" value="SpoIIaa-like"/>
    <property type="match status" value="1"/>
</dbReference>
<dbReference type="InterPro" id="IPR052706">
    <property type="entry name" value="Membrane-Transporter-like"/>
</dbReference>
<sequence length="556" mass="61548">MHLGIYNTAYETTYPERKRKKIKVATGNYAVGMMIFMGTGSLPWIQNAAGLSIYKSYGIKSNTSYVISQVMFFFIGYYDFKVLRFVPKVVFTLLLGVAGWGLIDVYGIRTYSKTPFLHYLPIPLFCLISYFFSSTVAIGALLVIACCGFLYVQSGGSVVRYLANGLTVRSTVERGEVENNILNTRGDLIQCFFLQGSIFFGNGKSRSVKKYVQTMFDDVEKKLPERLVEMLPPKPACLVLDFSLVISLDVSAAEVFKEIVSLCSRNSCKCYVAGAEREVMKILIMQDMENVSWSKTFDEAMTSAEEHALTLSDIIRTSAVPGFEGSLLAIERQQNLKGLTEKLEPFLKPLVKELVLKPGESVYSKARSVYGANAGTVDVERGLFFIESGHIKVQKPSNQTMTRGGTLRREINNLSQGGSVGGKDARGLEIGRAGMKKKGMERGEQTFRLASMGPGWVLGCREVSGGLKFNGSYIACTPCKLHYLPLSALDELTEYSPQASLTLYKMMAHLVAKNLESAIAQIDSFKNVIGGRGEGKPTKRETWARINDAMLKMHVE</sequence>
<dbReference type="PROSITE" id="PS50801">
    <property type="entry name" value="STAS"/>
    <property type="match status" value="1"/>
</dbReference>
<dbReference type="EMBL" id="BRXY01000182">
    <property type="protein sequence ID" value="GMH74803.1"/>
    <property type="molecule type" value="Genomic_DNA"/>
</dbReference>
<keyword evidence="4" id="KW-1185">Reference proteome</keyword>
<dbReference type="PANTHER" id="PTHR43310:SF1">
    <property type="entry name" value="SULFATE TRANSPORTER YBAR-RELATED"/>
    <property type="match status" value="1"/>
</dbReference>
<feature type="transmembrane region" description="Helical" evidence="1">
    <location>
        <begin position="128"/>
        <end position="152"/>
    </location>
</feature>
<dbReference type="InterPro" id="IPR014710">
    <property type="entry name" value="RmlC-like_jellyroll"/>
</dbReference>
<accession>A0A9W7EFN0</accession>
<feature type="transmembrane region" description="Helical" evidence="1">
    <location>
        <begin position="27"/>
        <end position="45"/>
    </location>
</feature>